<sequence>MEYLWTFGVLMILLFAYFVWNQKTRRQTLETTQEYMKKIAYILSAPFLAIIQFCFDFIKVATNFLLKLLSLLLLPFKSCNTLITHIDERFDEGLKEKMKQESAAKRIKEGIQLYKEALMKDKQSFVNLSIQTVVLLGTIFLQYVSFATTYRGISFYFQEMAPGAAVFITLVIQCSLLVLANAIVHRQRFTAGRTLMMLYFMFTSMFFSFTGIVNQEISPEIDIRKNYSAFYKDYENLRNDVLSKSTQSGDTFSITSIDSDIKSLKNNAESMRSSIEQSLAAHQSQLDSSVKISYDENGYPVYDTTQKDGNLLTMIDKETQQINRLSELNKQLKPGQIKLDALRDKAFEQKALEEKMKLLNDPSTGYAEVKQAYDQLAQYMKSIDSSLNIKALPETLGNYYRSFALQKKLQSEKCLDYDSLRAQVTTRKTDMTNVSDILVMQSLITREITDKFINTDLSDETIASESQYYAPAMKRSEEALHFEDINLVALARLHPSHKDFPTALFLLLLAIFVDGTTVLMPFFMNKTKKTILYANKRKDLRFEEEDILSDLMMQISDDPIIAYQKMDALLSNFTLAPYLQSKGYAMMCEEEVLHTYLKEDGKDMRDCVLFLQHCGYLDYTTNDTLQILRKEAGLEAMGNANVYLMKTKLVIWLKQNEAYAYQKSMREAA</sequence>
<proteinExistence type="predicted"/>
<accession>A0A7G9GJQ5</accession>
<evidence type="ECO:0000313" key="2">
    <source>
        <dbReference type="EMBL" id="QNM11037.1"/>
    </source>
</evidence>
<reference evidence="2 3" key="1">
    <citation type="submission" date="2020-08" db="EMBL/GenBank/DDBJ databases">
        <authorList>
            <person name="Liu C."/>
            <person name="Sun Q."/>
        </authorList>
    </citation>
    <scope>NUCLEOTIDE SEQUENCE [LARGE SCALE GENOMIC DNA]</scope>
    <source>
        <strain evidence="2 3">NSJ-61</strain>
    </source>
</reference>
<organism evidence="2 3">
    <name type="scientific">[Eubacterium] hominis</name>
    <dbReference type="NCBI Taxonomy" id="2764325"/>
    <lineage>
        <taxon>Bacteria</taxon>
        <taxon>Bacillati</taxon>
        <taxon>Bacillota</taxon>
        <taxon>Erysipelotrichia</taxon>
        <taxon>Erysipelotrichales</taxon>
        <taxon>Erysipelotrichaceae</taxon>
        <taxon>Amedibacillus</taxon>
    </lineage>
</organism>
<keyword evidence="1" id="KW-1133">Transmembrane helix</keyword>
<feature type="transmembrane region" description="Helical" evidence="1">
    <location>
        <begin position="5"/>
        <end position="20"/>
    </location>
</feature>
<protein>
    <submittedName>
        <fullName evidence="2">Uncharacterized protein</fullName>
    </submittedName>
</protein>
<gene>
    <name evidence="2" type="ORF">H9Q80_12240</name>
</gene>
<feature type="transmembrane region" description="Helical" evidence="1">
    <location>
        <begin position="164"/>
        <end position="184"/>
    </location>
</feature>
<dbReference type="RefSeq" id="WP_117453845.1">
    <property type="nucleotide sequence ID" value="NZ_CP060636.1"/>
</dbReference>
<evidence type="ECO:0000313" key="3">
    <source>
        <dbReference type="Proteomes" id="UP000515856"/>
    </source>
</evidence>
<feature type="transmembrane region" description="Helical" evidence="1">
    <location>
        <begin position="503"/>
        <end position="523"/>
    </location>
</feature>
<name>A0A7G9GJQ5_9FIRM</name>
<evidence type="ECO:0000256" key="1">
    <source>
        <dbReference type="SAM" id="Phobius"/>
    </source>
</evidence>
<dbReference type="EMBL" id="CP060636">
    <property type="protein sequence ID" value="QNM11037.1"/>
    <property type="molecule type" value="Genomic_DNA"/>
</dbReference>
<dbReference type="AlphaFoldDB" id="A0A7G9GJQ5"/>
<keyword evidence="1" id="KW-0472">Membrane</keyword>
<feature type="transmembrane region" description="Helical" evidence="1">
    <location>
        <begin position="125"/>
        <end position="144"/>
    </location>
</feature>
<dbReference type="Proteomes" id="UP000515856">
    <property type="component" value="Chromosome"/>
</dbReference>
<feature type="transmembrane region" description="Helical" evidence="1">
    <location>
        <begin position="196"/>
        <end position="213"/>
    </location>
</feature>
<dbReference type="KEGG" id="ehn:H9Q80_12240"/>
<keyword evidence="1" id="KW-0812">Transmembrane</keyword>
<keyword evidence="3" id="KW-1185">Reference proteome</keyword>